<dbReference type="Pfam" id="PF12224">
    <property type="entry name" value="Amidoligase_2"/>
    <property type="match status" value="1"/>
</dbReference>
<dbReference type="Proteomes" id="UP000186559">
    <property type="component" value="Chromosome"/>
</dbReference>
<keyword evidence="3" id="KW-1185">Reference proteome</keyword>
<evidence type="ECO:0000313" key="2">
    <source>
        <dbReference type="EMBL" id="APX25363.1"/>
    </source>
</evidence>
<evidence type="ECO:0000313" key="3">
    <source>
        <dbReference type="Proteomes" id="UP000186559"/>
    </source>
</evidence>
<dbReference type="KEGG" id="tpro:Ga0080559_TMP4567"/>
<dbReference type="RefSeq" id="WP_076624948.1">
    <property type="nucleotide sequence ID" value="NZ_BMEW01000014.1"/>
</dbReference>
<dbReference type="EMBL" id="CP014796">
    <property type="protein sequence ID" value="APX25363.1"/>
    <property type="molecule type" value="Genomic_DNA"/>
</dbReference>
<dbReference type="InterPro" id="IPR022025">
    <property type="entry name" value="Amidoligase_2"/>
</dbReference>
<feature type="region of interest" description="Disordered" evidence="1">
    <location>
        <begin position="1"/>
        <end position="23"/>
    </location>
</feature>
<reference evidence="2 3" key="1">
    <citation type="submission" date="2016-03" db="EMBL/GenBank/DDBJ databases">
        <title>Deep-sea bacteria in the southern Pacific.</title>
        <authorList>
            <person name="Tang K."/>
        </authorList>
    </citation>
    <scope>NUCLEOTIDE SEQUENCE [LARGE SCALE GENOMIC DNA]</scope>
    <source>
        <strain evidence="2 3">JLT2016</strain>
    </source>
</reference>
<evidence type="ECO:0000256" key="1">
    <source>
        <dbReference type="SAM" id="MobiDB-lite"/>
    </source>
</evidence>
<protein>
    <submittedName>
        <fullName evidence="2">Putative amidoligase enzyme</fullName>
    </submittedName>
</protein>
<dbReference type="OrthoDB" id="5597599at2"/>
<sequence>MSLTSNPPALKPLPTPRTAAGEPRHVGIEIEFSGLDEEHAARVLATCLGGSAEQDRPGFWNVTGTELGDFECYLDSRPLQKLDSEGLGKHLRELARSVVPLEIVSDPIEVVQIPALDRALQALADAGATGTRHGVLLGFGVHFNPEVVSLKFSDIAPVLTAYALLEDHLRRIAGIDLSRRLLPWVDPYPRSLVDRLASANPPSNMTELMDTYLELAPSRNHGLDMLCIFAEIDHDRVAREMDMEQIQSRPTYHWRLPDCRIDEADWSLAKEWNRWVLVEQVAADRALLKRLKEMWRDHRGSLTSIRTDWSERVSDVLKGAGLCDH</sequence>
<dbReference type="STRING" id="1229727.Ga0080559_TMP4567"/>
<dbReference type="GO" id="GO:0016874">
    <property type="term" value="F:ligase activity"/>
    <property type="evidence" value="ECO:0007669"/>
    <property type="project" value="UniProtKB-KW"/>
</dbReference>
<organism evidence="2 3">
    <name type="scientific">Salipiger profundus</name>
    <dbReference type="NCBI Taxonomy" id="1229727"/>
    <lineage>
        <taxon>Bacteria</taxon>
        <taxon>Pseudomonadati</taxon>
        <taxon>Pseudomonadota</taxon>
        <taxon>Alphaproteobacteria</taxon>
        <taxon>Rhodobacterales</taxon>
        <taxon>Roseobacteraceae</taxon>
        <taxon>Salipiger</taxon>
    </lineage>
</organism>
<dbReference type="AlphaFoldDB" id="A0A1U7DB59"/>
<gene>
    <name evidence="2" type="ORF">Ga0080559_TMP4567</name>
</gene>
<accession>A0A1U7DB59</accession>
<keyword evidence="2" id="KW-0436">Ligase</keyword>
<proteinExistence type="predicted"/>
<name>A0A1U7DB59_9RHOB</name>